<evidence type="ECO:0000256" key="9">
    <source>
        <dbReference type="ARBA" id="ARBA00044968"/>
    </source>
</evidence>
<keyword evidence="3" id="KW-0597">Phosphoprotein</keyword>
<dbReference type="Proteomes" id="UP001148125">
    <property type="component" value="Unassembled WGS sequence"/>
</dbReference>
<evidence type="ECO:0000256" key="3">
    <source>
        <dbReference type="ARBA" id="ARBA00022553"/>
    </source>
</evidence>
<dbReference type="GO" id="GO:0008801">
    <property type="term" value="F:beta-phosphoglucomutase activity"/>
    <property type="evidence" value="ECO:0007669"/>
    <property type="project" value="UniProtKB-EC"/>
</dbReference>
<dbReference type="Pfam" id="PF00702">
    <property type="entry name" value="Hydrolase"/>
    <property type="match status" value="1"/>
</dbReference>
<dbReference type="SFLD" id="SFLDG01135">
    <property type="entry name" value="C1.5.6:_HAD__Beta-PGM__Phospha"/>
    <property type="match status" value="1"/>
</dbReference>
<dbReference type="InterPro" id="IPR036412">
    <property type="entry name" value="HAD-like_sf"/>
</dbReference>
<dbReference type="Gene3D" id="1.10.150.240">
    <property type="entry name" value="Putative phosphatase, domain 2"/>
    <property type="match status" value="1"/>
</dbReference>
<dbReference type="InterPro" id="IPR010972">
    <property type="entry name" value="Beta-PGM"/>
</dbReference>
<protein>
    <recommendedName>
        <fullName evidence="10">Beta-phosphoglucomutase</fullName>
        <ecNumber evidence="9">5.4.2.6</ecNumber>
    </recommendedName>
</protein>
<evidence type="ECO:0000256" key="5">
    <source>
        <dbReference type="ARBA" id="ARBA00022842"/>
    </source>
</evidence>
<evidence type="ECO:0000313" key="12">
    <source>
        <dbReference type="Proteomes" id="UP001148125"/>
    </source>
</evidence>
<comment type="cofactor">
    <cofactor evidence="1">
        <name>Mg(2+)</name>
        <dbReference type="ChEBI" id="CHEBI:18420"/>
    </cofactor>
</comment>
<dbReference type="SFLD" id="SFLDS00003">
    <property type="entry name" value="Haloacid_Dehalogenase"/>
    <property type="match status" value="1"/>
</dbReference>
<evidence type="ECO:0000256" key="6">
    <source>
        <dbReference type="ARBA" id="ARBA00023235"/>
    </source>
</evidence>
<evidence type="ECO:0000313" key="11">
    <source>
        <dbReference type="EMBL" id="MDE5415239.1"/>
    </source>
</evidence>
<evidence type="ECO:0000256" key="8">
    <source>
        <dbReference type="ARBA" id="ARBA00044926"/>
    </source>
</evidence>
<gene>
    <name evidence="11" type="primary">pgmB</name>
    <name evidence="11" type="ORF">N7Z68_17915</name>
</gene>
<dbReference type="InterPro" id="IPR023214">
    <property type="entry name" value="HAD_sf"/>
</dbReference>
<accession>A0ABT5VII9</accession>
<dbReference type="InterPro" id="IPR006439">
    <property type="entry name" value="HAD-SF_hydro_IA"/>
</dbReference>
<evidence type="ECO:0000256" key="1">
    <source>
        <dbReference type="ARBA" id="ARBA00001946"/>
    </source>
</evidence>
<keyword evidence="4" id="KW-0479">Metal-binding</keyword>
<reference evidence="11" key="1">
    <citation type="submission" date="2024-05" db="EMBL/GenBank/DDBJ databases">
        <title>Alkalihalobacillus sp. strain MEB203 novel alkaliphilic bacterium from Lonar Lake, India.</title>
        <authorList>
            <person name="Joshi A."/>
            <person name="Thite S."/>
            <person name="Mengade P."/>
        </authorList>
    </citation>
    <scope>NUCLEOTIDE SEQUENCE</scope>
    <source>
        <strain evidence="11">MEB 203</strain>
    </source>
</reference>
<dbReference type="InterPro" id="IPR010976">
    <property type="entry name" value="B-phosphoglucomutase_hydrolase"/>
</dbReference>
<evidence type="ECO:0000256" key="7">
    <source>
        <dbReference type="ARBA" id="ARBA00023277"/>
    </source>
</evidence>
<dbReference type="EC" id="5.4.2.6" evidence="9"/>
<name>A0ABT5VII9_9BACI</name>
<organism evidence="11 12">
    <name type="scientific">Alkalihalobacterium chitinilyticum</name>
    <dbReference type="NCBI Taxonomy" id="2980103"/>
    <lineage>
        <taxon>Bacteria</taxon>
        <taxon>Bacillati</taxon>
        <taxon>Bacillota</taxon>
        <taxon>Bacilli</taxon>
        <taxon>Bacillales</taxon>
        <taxon>Bacillaceae</taxon>
        <taxon>Alkalihalobacterium</taxon>
    </lineage>
</organism>
<keyword evidence="5" id="KW-0460">Magnesium</keyword>
<keyword evidence="6 11" id="KW-0413">Isomerase</keyword>
<dbReference type="EMBL" id="JAOTPO010000014">
    <property type="protein sequence ID" value="MDE5415239.1"/>
    <property type="molecule type" value="Genomic_DNA"/>
</dbReference>
<dbReference type="NCBIfam" id="TIGR01509">
    <property type="entry name" value="HAD-SF-IA-v3"/>
    <property type="match status" value="1"/>
</dbReference>
<evidence type="ECO:0000256" key="2">
    <source>
        <dbReference type="ARBA" id="ARBA00006171"/>
    </source>
</evidence>
<keyword evidence="12" id="KW-1185">Reference proteome</keyword>
<dbReference type="SFLD" id="SFLDG01129">
    <property type="entry name" value="C1.5:_HAD__Beta-PGM__Phosphata"/>
    <property type="match status" value="1"/>
</dbReference>
<evidence type="ECO:0000256" key="4">
    <source>
        <dbReference type="ARBA" id="ARBA00022723"/>
    </source>
</evidence>
<dbReference type="PANTHER" id="PTHR46193:SF18">
    <property type="entry name" value="HEXITOL PHOSPHATASE B"/>
    <property type="match status" value="1"/>
</dbReference>
<dbReference type="Gene3D" id="3.40.50.1000">
    <property type="entry name" value="HAD superfamily/HAD-like"/>
    <property type="match status" value="1"/>
</dbReference>
<proteinExistence type="inferred from homology"/>
<dbReference type="SUPFAM" id="SSF56784">
    <property type="entry name" value="HAD-like"/>
    <property type="match status" value="1"/>
</dbReference>
<dbReference type="NCBIfam" id="TIGR01990">
    <property type="entry name" value="bPGM"/>
    <property type="match status" value="1"/>
</dbReference>
<dbReference type="NCBIfam" id="TIGR02009">
    <property type="entry name" value="PGMB-YQAB-SF"/>
    <property type="match status" value="1"/>
</dbReference>
<dbReference type="PRINTS" id="PR00413">
    <property type="entry name" value="HADHALOGNASE"/>
</dbReference>
<dbReference type="RefSeq" id="WP_275119844.1">
    <property type="nucleotide sequence ID" value="NZ_JAOTPO010000014.1"/>
</dbReference>
<dbReference type="InterPro" id="IPR051600">
    <property type="entry name" value="Beta-PGM-like"/>
</dbReference>
<dbReference type="InterPro" id="IPR023198">
    <property type="entry name" value="PGP-like_dom2"/>
</dbReference>
<comment type="caution">
    <text evidence="11">The sequence shown here is derived from an EMBL/GenBank/DDBJ whole genome shotgun (WGS) entry which is preliminary data.</text>
</comment>
<sequence length="225" mass="25510">MKQTYHAVIFDLDGVLADTVEYHYLATKRVADELDIPFDRALNQKMQGMSRASLIEALVKNSEYSFTAKQKEKLGNRKNEYYQQLIGRITREDILPGMANFLEQLKQNDIKLAIASASSNAKTVLSHLEISQFFEHIVDIRDVQKMKPDPEIFLKAADALRVPYENCIAIEDSEAGIKAIKQTPMFSIGVGTHAAVKAADWHVNDTSEITYEKLTRNIFLYPVIN</sequence>
<comment type="catalytic activity">
    <reaction evidence="8">
        <text>beta-D-glucose 1-phosphate = beta-D-glucose 6-phosphate</text>
        <dbReference type="Rhea" id="RHEA:20113"/>
        <dbReference type="ChEBI" id="CHEBI:57684"/>
        <dbReference type="ChEBI" id="CHEBI:58247"/>
        <dbReference type="EC" id="5.4.2.6"/>
    </reaction>
</comment>
<evidence type="ECO:0000256" key="10">
    <source>
        <dbReference type="ARBA" id="ARBA00044991"/>
    </source>
</evidence>
<keyword evidence="7" id="KW-0119">Carbohydrate metabolism</keyword>
<dbReference type="CDD" id="cd02598">
    <property type="entry name" value="HAD_BPGM"/>
    <property type="match status" value="1"/>
</dbReference>
<dbReference type="PANTHER" id="PTHR46193">
    <property type="entry name" value="6-PHOSPHOGLUCONATE PHOSPHATASE"/>
    <property type="match status" value="1"/>
</dbReference>
<comment type="similarity">
    <text evidence="2">Belongs to the HAD-like hydrolase superfamily. CbbY/CbbZ/Gph/YieH family.</text>
</comment>